<gene>
    <name evidence="1" type="ORF">KDK92_06075</name>
</gene>
<keyword evidence="2" id="KW-1185">Reference proteome</keyword>
<dbReference type="Pfam" id="PF11316">
    <property type="entry name" value="Rhamno_transf"/>
    <property type="match status" value="1"/>
</dbReference>
<name>A0A9J6NZ15_9CLOT</name>
<reference evidence="1" key="2">
    <citation type="submission" date="2021-04" db="EMBL/GenBank/DDBJ databases">
        <authorList>
            <person name="Dong X."/>
        </authorList>
    </citation>
    <scope>NUCLEOTIDE SEQUENCE</scope>
    <source>
        <strain evidence="1">ZWT</strain>
    </source>
</reference>
<dbReference type="EMBL" id="JAGSOJ010000001">
    <property type="protein sequence ID" value="MCM1989300.1"/>
    <property type="molecule type" value="Genomic_DNA"/>
</dbReference>
<accession>A0A9J6NZ15</accession>
<protein>
    <submittedName>
        <fullName evidence="1">Glycosyltransferase family 2 protein</fullName>
    </submittedName>
</protein>
<dbReference type="InterPro" id="IPR021466">
    <property type="entry name" value="Put_rhamnosyl_transferase"/>
</dbReference>
<dbReference type="Proteomes" id="UP001056429">
    <property type="component" value="Unassembled WGS sequence"/>
</dbReference>
<comment type="caution">
    <text evidence="1">The sequence shown here is derived from an EMBL/GenBank/DDBJ whole genome shotgun (WGS) entry which is preliminary data.</text>
</comment>
<proteinExistence type="predicted"/>
<organism evidence="1 2">
    <name type="scientific">Oceanirhabdus seepicola</name>
    <dbReference type="NCBI Taxonomy" id="2828781"/>
    <lineage>
        <taxon>Bacteria</taxon>
        <taxon>Bacillati</taxon>
        <taxon>Bacillota</taxon>
        <taxon>Clostridia</taxon>
        <taxon>Eubacteriales</taxon>
        <taxon>Clostridiaceae</taxon>
        <taxon>Oceanirhabdus</taxon>
    </lineage>
</organism>
<evidence type="ECO:0000313" key="2">
    <source>
        <dbReference type="Proteomes" id="UP001056429"/>
    </source>
</evidence>
<dbReference type="AlphaFoldDB" id="A0A9J6NZ15"/>
<dbReference type="CDD" id="cd00761">
    <property type="entry name" value="Glyco_tranf_GTA_type"/>
    <property type="match status" value="1"/>
</dbReference>
<dbReference type="RefSeq" id="WP_250858299.1">
    <property type="nucleotide sequence ID" value="NZ_JAGSOJ010000001.1"/>
</dbReference>
<reference evidence="1" key="1">
    <citation type="journal article" date="2021" name="mSystems">
        <title>Bacteria and Archaea Synergistically Convert Glycine Betaine to Biogenic Methane in the Formosa Cold Seep of the South China Sea.</title>
        <authorList>
            <person name="Li L."/>
            <person name="Zhang W."/>
            <person name="Zhang S."/>
            <person name="Song L."/>
            <person name="Sun Q."/>
            <person name="Zhang H."/>
            <person name="Xiang H."/>
            <person name="Dong X."/>
        </authorList>
    </citation>
    <scope>NUCLEOTIDE SEQUENCE</scope>
    <source>
        <strain evidence="1">ZWT</strain>
    </source>
</reference>
<evidence type="ECO:0000313" key="1">
    <source>
        <dbReference type="EMBL" id="MCM1989300.1"/>
    </source>
</evidence>
<sequence length="251" mass="30378">MKKIIYIVSTLNIAAFKQNSEERFTKEWIEYRISIFMKYTLQSLKAQTNQEFIAVIQYHDRTENIVQEALRKYPKLPTNVKFLKKSNYKEHVRNTIMNYDYFYLTRLDSDDMYKRTHVQFLHDYNPKENTLVLINVNGYLYDTKLKQLLKFHHGSSNYYTFIYNTKKYLSGIYNQAKYIPVNGHKGVINLPNEIIREKNFIRTIHSKNTLEYDLNPGYHKLWLNHKNHIKDKRKVRRILFDFMGRAVDRII</sequence>